<dbReference type="InterPro" id="IPR000109">
    <property type="entry name" value="POT_fam"/>
</dbReference>
<dbReference type="Pfam" id="PF00854">
    <property type="entry name" value="PTR2"/>
    <property type="match status" value="1"/>
</dbReference>
<accession>A0A2S3IV78</accession>
<dbReference type="SUPFAM" id="SSF103473">
    <property type="entry name" value="MFS general substrate transporter"/>
    <property type="match status" value="1"/>
</dbReference>
<dbReference type="FunFam" id="1.20.1250.20:FF:000143">
    <property type="entry name" value="Protein NRT1/ PTR FAMILY 6.3"/>
    <property type="match status" value="1"/>
</dbReference>
<evidence type="ECO:0000256" key="6">
    <source>
        <dbReference type="SAM" id="Phobius"/>
    </source>
</evidence>
<proteinExistence type="inferred from homology"/>
<feature type="transmembrane region" description="Helical" evidence="6">
    <location>
        <begin position="291"/>
        <end position="314"/>
    </location>
</feature>
<feature type="transmembrane region" description="Helical" evidence="6">
    <location>
        <begin position="320"/>
        <end position="339"/>
    </location>
</feature>
<evidence type="ECO:0000256" key="5">
    <source>
        <dbReference type="ARBA" id="ARBA00023136"/>
    </source>
</evidence>
<dbReference type="GO" id="GO:0006857">
    <property type="term" value="P:oligopeptide transport"/>
    <property type="evidence" value="ECO:0007669"/>
    <property type="project" value="InterPro"/>
</dbReference>
<evidence type="ECO:0008006" key="8">
    <source>
        <dbReference type="Google" id="ProtNLM"/>
    </source>
</evidence>
<sequence length="679" mass="74159">MCPKINVMERERKNYNIWKRSKRDLSSDARSYIYGQLATGQGRRLYKKAQLAHHHRSGDDLRRFHFIIHTERWSCMRDADHLSMSNNIIYNPMAELPHQQPTKTVTMTMVDACWDYKGRPAVRASSGGWFSAARILIVELNERLTTLGIAVNLVTYLTATMHLGSAASANAVTNFLGASFMLCLLGGFVADTYLGRYLTIAIFTAVQAAGMGILTISTAAPGLRPPPCSDPTGARASASCVPPNGTQLGVLYLGLYLTALGTGGLKSSVSGFGSDQFDESDPAERTRMARFFSWFFFFISIGSLLAVTVLVYVQDHLGRRWGYGACVAAILVGLLVFLAGTRSYRFKKLVGSPLTQIAAVTAAAWRKRALPLPADPAELYDAGEDKMPHTKQCRFLERAAIVEPWPSPAPCTLTDVEEVKQVLRMLPTWATTIPFWMVYAQMTTFSVSQAQAMDRRLGASASFQIPAGSLTVFLVGSILVSVPVYDRLVVPLARRFTANPQGLSPLQRISVGLLLSTLAMVAAALTESHRQDASLAGATPSVFLLVPQFFLVGAGEAFTYIGQLDFFLRECPRGMKTMSTGLFLSTLSLGCFFSTAIVSVVHAVTTSGGRRPWLADDRDQGSLHSFYWLLAAISAANLVAFVAVARGYVYKEKRQLADAGIQQQQQQQLVGDDDVAVHA</sequence>
<dbReference type="GO" id="GO:0022857">
    <property type="term" value="F:transmembrane transporter activity"/>
    <property type="evidence" value="ECO:0007669"/>
    <property type="project" value="InterPro"/>
</dbReference>
<dbReference type="InterPro" id="IPR036259">
    <property type="entry name" value="MFS_trans_sf"/>
</dbReference>
<dbReference type="Gene3D" id="1.20.1250.20">
    <property type="entry name" value="MFS general substrate transporter like domains"/>
    <property type="match status" value="1"/>
</dbReference>
<feature type="transmembrane region" description="Helical" evidence="6">
    <location>
        <begin position="538"/>
        <end position="561"/>
    </location>
</feature>
<dbReference type="PANTHER" id="PTHR11654">
    <property type="entry name" value="OLIGOPEPTIDE TRANSPORTER-RELATED"/>
    <property type="match status" value="1"/>
</dbReference>
<keyword evidence="4 6" id="KW-1133">Transmembrane helix</keyword>
<evidence type="ECO:0000256" key="3">
    <source>
        <dbReference type="ARBA" id="ARBA00022692"/>
    </source>
</evidence>
<keyword evidence="3 6" id="KW-0812">Transmembrane</keyword>
<evidence type="ECO:0000256" key="2">
    <source>
        <dbReference type="ARBA" id="ARBA00005982"/>
    </source>
</evidence>
<dbReference type="Proteomes" id="UP000243499">
    <property type="component" value="Chromosome 9"/>
</dbReference>
<reference evidence="7" key="1">
    <citation type="submission" date="2018-04" db="EMBL/GenBank/DDBJ databases">
        <title>WGS assembly of Panicum hallii.</title>
        <authorList>
            <person name="Lovell J."/>
            <person name="Jenkins J."/>
            <person name="Lowry D."/>
            <person name="Mamidi S."/>
            <person name="Sreedasyam A."/>
            <person name="Weng X."/>
            <person name="Barry K."/>
            <person name="Bonette J."/>
            <person name="Campitelli B."/>
            <person name="Daum C."/>
            <person name="Gordon S."/>
            <person name="Gould B."/>
            <person name="Lipzen A."/>
            <person name="Macqueen A."/>
            <person name="Palacio-Mejia J."/>
            <person name="Plott C."/>
            <person name="Shakirov E."/>
            <person name="Shu S."/>
            <person name="Yoshinaga Y."/>
            <person name="Zane M."/>
            <person name="Rokhsar D."/>
            <person name="Grimwood J."/>
            <person name="Schmutz J."/>
            <person name="Juenger T."/>
        </authorList>
    </citation>
    <scope>NUCLEOTIDE SEQUENCE [LARGE SCALE GENOMIC DNA]</scope>
    <source>
        <strain evidence="7">FIL2</strain>
    </source>
</reference>
<evidence type="ECO:0000313" key="7">
    <source>
        <dbReference type="EMBL" id="PAN52084.1"/>
    </source>
</evidence>
<gene>
    <name evidence="7" type="ORF">PAHAL_9G640800</name>
</gene>
<keyword evidence="5 6" id="KW-0472">Membrane</keyword>
<dbReference type="Gramene" id="PAN52084">
    <property type="protein sequence ID" value="PAN52084"/>
    <property type="gene ID" value="PAHAL_9G640800"/>
</dbReference>
<comment type="subcellular location">
    <subcellularLocation>
        <location evidence="1">Membrane</location>
        <topology evidence="1">Multi-pass membrane protein</topology>
    </subcellularLocation>
</comment>
<organism evidence="7">
    <name type="scientific">Panicum hallii</name>
    <dbReference type="NCBI Taxonomy" id="206008"/>
    <lineage>
        <taxon>Eukaryota</taxon>
        <taxon>Viridiplantae</taxon>
        <taxon>Streptophyta</taxon>
        <taxon>Embryophyta</taxon>
        <taxon>Tracheophyta</taxon>
        <taxon>Spermatophyta</taxon>
        <taxon>Magnoliopsida</taxon>
        <taxon>Liliopsida</taxon>
        <taxon>Poales</taxon>
        <taxon>Poaceae</taxon>
        <taxon>PACMAD clade</taxon>
        <taxon>Panicoideae</taxon>
        <taxon>Panicodae</taxon>
        <taxon>Paniceae</taxon>
        <taxon>Panicinae</taxon>
        <taxon>Panicum</taxon>
        <taxon>Panicum sect. Panicum</taxon>
    </lineage>
</organism>
<protein>
    <recommendedName>
        <fullName evidence="8">Major facilitator superfamily (MFS) profile domain-containing protein</fullName>
    </recommendedName>
</protein>
<dbReference type="EMBL" id="CM008054">
    <property type="protein sequence ID" value="PAN52084.1"/>
    <property type="molecule type" value="Genomic_DNA"/>
</dbReference>
<feature type="transmembrane region" description="Helical" evidence="6">
    <location>
        <begin position="506"/>
        <end position="526"/>
    </location>
</feature>
<dbReference type="PROSITE" id="PS01022">
    <property type="entry name" value="PTR2_1"/>
    <property type="match status" value="1"/>
</dbReference>
<feature type="transmembrane region" description="Helical" evidence="6">
    <location>
        <begin position="625"/>
        <end position="645"/>
    </location>
</feature>
<feature type="transmembrane region" description="Helical" evidence="6">
    <location>
        <begin position="582"/>
        <end position="605"/>
    </location>
</feature>
<name>A0A2S3IV78_9POAL</name>
<feature type="transmembrane region" description="Helical" evidence="6">
    <location>
        <begin position="426"/>
        <end position="445"/>
    </location>
</feature>
<feature type="transmembrane region" description="Helical" evidence="6">
    <location>
        <begin position="171"/>
        <end position="190"/>
    </location>
</feature>
<comment type="similarity">
    <text evidence="2">Belongs to the major facilitator superfamily. Proton-dependent oligopeptide transporter (POT/PTR) (TC 2.A.17) family.</text>
</comment>
<dbReference type="InterPro" id="IPR018456">
    <property type="entry name" value="PTR2_symporter_CS"/>
</dbReference>
<dbReference type="GO" id="GO:0016020">
    <property type="term" value="C:membrane"/>
    <property type="evidence" value="ECO:0007669"/>
    <property type="project" value="UniProtKB-SubCell"/>
</dbReference>
<dbReference type="AlphaFoldDB" id="A0A2S3IV78"/>
<evidence type="ECO:0000256" key="1">
    <source>
        <dbReference type="ARBA" id="ARBA00004141"/>
    </source>
</evidence>
<feature type="transmembrane region" description="Helical" evidence="6">
    <location>
        <begin position="196"/>
        <end position="216"/>
    </location>
</feature>
<evidence type="ECO:0000256" key="4">
    <source>
        <dbReference type="ARBA" id="ARBA00022989"/>
    </source>
</evidence>
<feature type="transmembrane region" description="Helical" evidence="6">
    <location>
        <begin position="465"/>
        <end position="485"/>
    </location>
</feature>